<sequence length="71" mass="7694">MVCLRVIPQDIVARKRSLFLDSAALDLPEIKKLSQQNGLLNTSSSDCSTVDFATAKQKVGFGKTNQLVVQG</sequence>
<protein>
    <submittedName>
        <fullName evidence="1">Uncharacterized protein</fullName>
    </submittedName>
</protein>
<proteinExistence type="predicted"/>
<dbReference type="Proteomes" id="UP001381693">
    <property type="component" value="Unassembled WGS sequence"/>
</dbReference>
<gene>
    <name evidence="1" type="ORF">SK128_016761</name>
</gene>
<accession>A0AAN8XAS1</accession>
<feature type="non-terminal residue" evidence="1">
    <location>
        <position position="71"/>
    </location>
</feature>
<organism evidence="1 2">
    <name type="scientific">Halocaridina rubra</name>
    <name type="common">Hawaiian red shrimp</name>
    <dbReference type="NCBI Taxonomy" id="373956"/>
    <lineage>
        <taxon>Eukaryota</taxon>
        <taxon>Metazoa</taxon>
        <taxon>Ecdysozoa</taxon>
        <taxon>Arthropoda</taxon>
        <taxon>Crustacea</taxon>
        <taxon>Multicrustacea</taxon>
        <taxon>Malacostraca</taxon>
        <taxon>Eumalacostraca</taxon>
        <taxon>Eucarida</taxon>
        <taxon>Decapoda</taxon>
        <taxon>Pleocyemata</taxon>
        <taxon>Caridea</taxon>
        <taxon>Atyoidea</taxon>
        <taxon>Atyidae</taxon>
        <taxon>Halocaridina</taxon>
    </lineage>
</organism>
<name>A0AAN8XAS1_HALRR</name>
<dbReference type="EMBL" id="JAXCGZ010008408">
    <property type="protein sequence ID" value="KAK7077673.1"/>
    <property type="molecule type" value="Genomic_DNA"/>
</dbReference>
<keyword evidence="2" id="KW-1185">Reference proteome</keyword>
<evidence type="ECO:0000313" key="2">
    <source>
        <dbReference type="Proteomes" id="UP001381693"/>
    </source>
</evidence>
<evidence type="ECO:0000313" key="1">
    <source>
        <dbReference type="EMBL" id="KAK7077673.1"/>
    </source>
</evidence>
<reference evidence="1 2" key="1">
    <citation type="submission" date="2023-11" db="EMBL/GenBank/DDBJ databases">
        <title>Halocaridina rubra genome assembly.</title>
        <authorList>
            <person name="Smith C."/>
        </authorList>
    </citation>
    <scope>NUCLEOTIDE SEQUENCE [LARGE SCALE GENOMIC DNA]</scope>
    <source>
        <strain evidence="1">EP-1</strain>
        <tissue evidence="1">Whole</tissue>
    </source>
</reference>
<comment type="caution">
    <text evidence="1">The sequence shown here is derived from an EMBL/GenBank/DDBJ whole genome shotgun (WGS) entry which is preliminary data.</text>
</comment>
<dbReference type="AlphaFoldDB" id="A0AAN8XAS1"/>